<dbReference type="Proteomes" id="UP001153737">
    <property type="component" value="Chromosome 4"/>
</dbReference>
<evidence type="ECO:0000256" key="8">
    <source>
        <dbReference type="PROSITE-ProRule" id="PRU00042"/>
    </source>
</evidence>
<dbReference type="GO" id="GO:0000977">
    <property type="term" value="F:RNA polymerase II transcription regulatory region sequence-specific DNA binding"/>
    <property type="evidence" value="ECO:0007669"/>
    <property type="project" value="TreeGrafter"/>
</dbReference>
<dbReference type="EMBL" id="OU896710">
    <property type="protein sequence ID" value="CAG9820481.1"/>
    <property type="molecule type" value="Genomic_DNA"/>
</dbReference>
<sequence>MPEMDIEKESEEVDSPDTIGMNIKEESEEEDSPDIINVKTELFDDSLDQTFQEFNCTKCPEKYRNEMSLKIHLMLHQNHNYCFICKKTMQKNFHKHLQIKHLECECSVCGNGYLWTKSLKKHISIHTGDGGYVSCDQCDKLFRQNSSLKRHVQYIHQGIKPFVCEVCGGSFTTKSSLKKHIRKIHADYRKNEVYECNICPEIFCNIQSRMKHESAHISSKSCEICKLTFANPSVTRRHLRAQHYNTETCPYCMRKFHKSMLDSHIKTVHQKRDCRICKSSFRNSISWAKHNLEHQHKHSKQCNICGCKLDGIDIEKHNKLHLEGKIHHCTICNKLFANIKRHQANVHKNTDYIYCKMCPMKFPTSTARIKHFRRIHEYVVKVCSICRRKFRSFEELREHLSVHHNTSYKCRICHEPIFSLMSLRDHEVQHAGVSVSAQSGSTRAFKCQTCGRKFKFLDSLENHKCRKGMYYCHLCDVRYCSLPNVKRHMINHHTPRVYLDEQEEEQLEKNRLRLINLLRGTKKKYQCKKCHTSLASLETFKKHYCRFQVYKGRGREPLKKRNTKLECEYCGWLSYNKNKLRNHIVRKHIMKKSCDDQTENHDKSDSNESATTEIIYIKIEKSDDD</sequence>
<evidence type="ECO:0000256" key="1">
    <source>
        <dbReference type="ARBA" id="ARBA00004123"/>
    </source>
</evidence>
<protein>
    <recommendedName>
        <fullName evidence="10">C2H2-type domain-containing protein</fullName>
    </recommendedName>
</protein>
<evidence type="ECO:0000256" key="6">
    <source>
        <dbReference type="ARBA" id="ARBA00023125"/>
    </source>
</evidence>
<dbReference type="PROSITE" id="PS50157">
    <property type="entry name" value="ZINC_FINGER_C2H2_2"/>
    <property type="match status" value="7"/>
</dbReference>
<feature type="domain" description="C2H2-type" evidence="10">
    <location>
        <begin position="162"/>
        <end position="190"/>
    </location>
</feature>
<keyword evidence="4 8" id="KW-0863">Zinc-finger</keyword>
<dbReference type="SUPFAM" id="SSF57667">
    <property type="entry name" value="beta-beta-alpha zinc fingers"/>
    <property type="match status" value="5"/>
</dbReference>
<reference evidence="11" key="1">
    <citation type="submission" date="2022-01" db="EMBL/GenBank/DDBJ databases">
        <authorList>
            <person name="King R."/>
        </authorList>
    </citation>
    <scope>NUCLEOTIDE SEQUENCE</scope>
</reference>
<feature type="domain" description="C2H2-type" evidence="10">
    <location>
        <begin position="102"/>
        <end position="131"/>
    </location>
</feature>
<evidence type="ECO:0000256" key="7">
    <source>
        <dbReference type="ARBA" id="ARBA00023242"/>
    </source>
</evidence>
<dbReference type="OrthoDB" id="6747683at2759"/>
<gene>
    <name evidence="11" type="ORF">PHAECO_LOCUS8421</name>
</gene>
<evidence type="ECO:0000256" key="2">
    <source>
        <dbReference type="ARBA" id="ARBA00022723"/>
    </source>
</evidence>
<keyword evidence="7" id="KW-0539">Nucleus</keyword>
<keyword evidence="6" id="KW-0238">DNA-binding</keyword>
<dbReference type="PROSITE" id="PS00028">
    <property type="entry name" value="ZINC_FINGER_C2H2_1"/>
    <property type="match status" value="10"/>
</dbReference>
<dbReference type="AlphaFoldDB" id="A0A9N9X3E3"/>
<dbReference type="PANTHER" id="PTHR24381:SF393">
    <property type="entry name" value="CHROMATIN-LINKED ADAPTOR FOR MSL PROTEINS, ISOFORM B"/>
    <property type="match status" value="1"/>
</dbReference>
<reference evidence="11" key="2">
    <citation type="submission" date="2022-10" db="EMBL/GenBank/DDBJ databases">
        <authorList>
            <consortium name="ENA_rothamsted_submissions"/>
            <consortium name="culmorum"/>
            <person name="King R."/>
        </authorList>
    </citation>
    <scope>NUCLEOTIDE SEQUENCE</scope>
</reference>
<evidence type="ECO:0000259" key="10">
    <source>
        <dbReference type="PROSITE" id="PS50157"/>
    </source>
</evidence>
<dbReference type="InterPro" id="IPR013087">
    <property type="entry name" value="Znf_C2H2_type"/>
</dbReference>
<feature type="domain" description="C2H2-type" evidence="10">
    <location>
        <begin position="133"/>
        <end position="161"/>
    </location>
</feature>
<dbReference type="SMART" id="SM00355">
    <property type="entry name" value="ZnF_C2H2"/>
    <property type="match status" value="18"/>
</dbReference>
<evidence type="ECO:0000256" key="5">
    <source>
        <dbReference type="ARBA" id="ARBA00022833"/>
    </source>
</evidence>
<accession>A0A9N9X3E3</accession>
<keyword evidence="3" id="KW-0677">Repeat</keyword>
<feature type="region of interest" description="Disordered" evidence="9">
    <location>
        <begin position="1"/>
        <end position="31"/>
    </location>
</feature>
<feature type="domain" description="C2H2-type" evidence="10">
    <location>
        <begin position="194"/>
        <end position="221"/>
    </location>
</feature>
<keyword evidence="5" id="KW-0862">Zinc</keyword>
<dbReference type="GO" id="GO:0008270">
    <property type="term" value="F:zinc ion binding"/>
    <property type="evidence" value="ECO:0007669"/>
    <property type="project" value="UniProtKB-KW"/>
</dbReference>
<organism evidence="11 12">
    <name type="scientific">Phaedon cochleariae</name>
    <name type="common">Mustard beetle</name>
    <dbReference type="NCBI Taxonomy" id="80249"/>
    <lineage>
        <taxon>Eukaryota</taxon>
        <taxon>Metazoa</taxon>
        <taxon>Ecdysozoa</taxon>
        <taxon>Arthropoda</taxon>
        <taxon>Hexapoda</taxon>
        <taxon>Insecta</taxon>
        <taxon>Pterygota</taxon>
        <taxon>Neoptera</taxon>
        <taxon>Endopterygota</taxon>
        <taxon>Coleoptera</taxon>
        <taxon>Polyphaga</taxon>
        <taxon>Cucujiformia</taxon>
        <taxon>Chrysomeloidea</taxon>
        <taxon>Chrysomelidae</taxon>
        <taxon>Chrysomelinae</taxon>
        <taxon>Chrysomelini</taxon>
        <taxon>Phaedon</taxon>
    </lineage>
</organism>
<dbReference type="Gene3D" id="3.30.160.60">
    <property type="entry name" value="Classic Zinc Finger"/>
    <property type="match status" value="6"/>
</dbReference>
<dbReference type="FunFam" id="3.30.160.60:FF:000875">
    <property type="entry name" value="zinc finger protein 236 isoform X7"/>
    <property type="match status" value="1"/>
</dbReference>
<comment type="subcellular location">
    <subcellularLocation>
        <location evidence="1">Nucleus</location>
    </subcellularLocation>
</comment>
<dbReference type="PANTHER" id="PTHR24381">
    <property type="entry name" value="ZINC FINGER PROTEIN"/>
    <property type="match status" value="1"/>
</dbReference>
<name>A0A9N9X3E3_PHACE</name>
<keyword evidence="12" id="KW-1185">Reference proteome</keyword>
<feature type="compositionally biased region" description="Acidic residues" evidence="9">
    <location>
        <begin position="1"/>
        <end position="15"/>
    </location>
</feature>
<feature type="domain" description="C2H2-type" evidence="10">
    <location>
        <begin position="445"/>
        <end position="464"/>
    </location>
</feature>
<dbReference type="InterPro" id="IPR036236">
    <property type="entry name" value="Znf_C2H2_sf"/>
</dbReference>
<dbReference type="GO" id="GO:0000981">
    <property type="term" value="F:DNA-binding transcription factor activity, RNA polymerase II-specific"/>
    <property type="evidence" value="ECO:0007669"/>
    <property type="project" value="TreeGrafter"/>
</dbReference>
<evidence type="ECO:0000313" key="11">
    <source>
        <dbReference type="EMBL" id="CAG9820481.1"/>
    </source>
</evidence>
<dbReference type="GO" id="GO:0005634">
    <property type="term" value="C:nucleus"/>
    <property type="evidence" value="ECO:0007669"/>
    <property type="project" value="UniProtKB-SubCell"/>
</dbReference>
<feature type="domain" description="C2H2-type" evidence="10">
    <location>
        <begin position="54"/>
        <end position="81"/>
    </location>
</feature>
<dbReference type="Pfam" id="PF00096">
    <property type="entry name" value="zf-C2H2"/>
    <property type="match status" value="2"/>
</dbReference>
<feature type="domain" description="C2H2-type" evidence="10">
    <location>
        <begin position="381"/>
        <end position="403"/>
    </location>
</feature>
<evidence type="ECO:0000256" key="3">
    <source>
        <dbReference type="ARBA" id="ARBA00022737"/>
    </source>
</evidence>
<evidence type="ECO:0000256" key="4">
    <source>
        <dbReference type="ARBA" id="ARBA00022771"/>
    </source>
</evidence>
<evidence type="ECO:0000256" key="9">
    <source>
        <dbReference type="SAM" id="MobiDB-lite"/>
    </source>
</evidence>
<keyword evidence="2" id="KW-0479">Metal-binding</keyword>
<proteinExistence type="predicted"/>
<evidence type="ECO:0000313" key="12">
    <source>
        <dbReference type="Proteomes" id="UP001153737"/>
    </source>
</evidence>